<name>A0A220MD87_9BACL</name>
<dbReference type="KEGG" id="bfm:BP422_04870"/>
<reference evidence="1 2" key="1">
    <citation type="submission" date="2016-11" db="EMBL/GenBank/DDBJ databases">
        <authorList>
            <person name="Jaros S."/>
            <person name="Januszkiewicz K."/>
            <person name="Wedrychowicz H."/>
        </authorList>
    </citation>
    <scope>NUCLEOTIDE SEQUENCE [LARGE SCALE GENOMIC DNA]</scope>
    <source>
        <strain evidence="1 2">NF2</strain>
    </source>
</reference>
<organism evidence="1 2">
    <name type="scientific">Brevibacillus formosus</name>
    <dbReference type="NCBI Taxonomy" id="54913"/>
    <lineage>
        <taxon>Bacteria</taxon>
        <taxon>Bacillati</taxon>
        <taxon>Bacillota</taxon>
        <taxon>Bacilli</taxon>
        <taxon>Bacillales</taxon>
        <taxon>Paenibacillaceae</taxon>
        <taxon>Brevibacillus</taxon>
    </lineage>
</organism>
<evidence type="ECO:0000313" key="1">
    <source>
        <dbReference type="EMBL" id="ASJ52942.1"/>
    </source>
</evidence>
<gene>
    <name evidence="1" type="ORF">BP422_04870</name>
</gene>
<dbReference type="RefSeq" id="WP_088906804.1">
    <property type="nucleotide sequence ID" value="NZ_CP018145.1"/>
</dbReference>
<evidence type="ECO:0000313" key="2">
    <source>
        <dbReference type="Proteomes" id="UP000197781"/>
    </source>
</evidence>
<dbReference type="Proteomes" id="UP000197781">
    <property type="component" value="Chromosome"/>
</dbReference>
<sequence>MKRQFLMVVSDVTKPQIDRVTAVVKEFNGFIDLIPIESKSDCGYSLYIDIQKGDVAVTVKDTRSFLKKWFQPLKIKCDSNPRDFY</sequence>
<dbReference type="AlphaFoldDB" id="A0A220MD87"/>
<proteinExistence type="predicted"/>
<dbReference type="EMBL" id="CP018145">
    <property type="protein sequence ID" value="ASJ52942.1"/>
    <property type="molecule type" value="Genomic_DNA"/>
</dbReference>
<accession>A0A220MD87</accession>
<protein>
    <submittedName>
        <fullName evidence="1">Uncharacterized protein</fullName>
    </submittedName>
</protein>